<dbReference type="EMBL" id="SJPM01000001">
    <property type="protein sequence ID" value="TWU03109.1"/>
    <property type="molecule type" value="Genomic_DNA"/>
</dbReference>
<dbReference type="SUPFAM" id="SSF53649">
    <property type="entry name" value="Alkaline phosphatase-like"/>
    <property type="match status" value="1"/>
</dbReference>
<organism evidence="4 5">
    <name type="scientific">Neorhodopirellula pilleata</name>
    <dbReference type="NCBI Taxonomy" id="2714738"/>
    <lineage>
        <taxon>Bacteria</taxon>
        <taxon>Pseudomonadati</taxon>
        <taxon>Planctomycetota</taxon>
        <taxon>Planctomycetia</taxon>
        <taxon>Pirellulales</taxon>
        <taxon>Pirellulaceae</taxon>
        <taxon>Neorhodopirellula</taxon>
    </lineage>
</organism>
<comment type="similarity">
    <text evidence="1">Belongs to the sulfatase family.</text>
</comment>
<keyword evidence="5" id="KW-1185">Reference proteome</keyword>
<feature type="domain" description="Sulfatase N-terminal" evidence="3">
    <location>
        <begin position="272"/>
        <end position="547"/>
    </location>
</feature>
<dbReference type="RefSeq" id="WP_146575693.1">
    <property type="nucleotide sequence ID" value="NZ_SJPM01000001.1"/>
</dbReference>
<gene>
    <name evidence="4" type="ORF">Pla100_00270</name>
</gene>
<dbReference type="InterPro" id="IPR017850">
    <property type="entry name" value="Alkaline_phosphatase_core_sf"/>
</dbReference>
<evidence type="ECO:0000313" key="4">
    <source>
        <dbReference type="EMBL" id="TWU03109.1"/>
    </source>
</evidence>
<reference evidence="4 5" key="1">
    <citation type="submission" date="2019-02" db="EMBL/GenBank/DDBJ databases">
        <title>Deep-cultivation of Planctomycetes and their phenomic and genomic characterization uncovers novel biology.</title>
        <authorList>
            <person name="Wiegand S."/>
            <person name="Jogler M."/>
            <person name="Boedeker C."/>
            <person name="Pinto D."/>
            <person name="Vollmers J."/>
            <person name="Rivas-Marin E."/>
            <person name="Kohn T."/>
            <person name="Peeters S.H."/>
            <person name="Heuer A."/>
            <person name="Rast P."/>
            <person name="Oberbeckmann S."/>
            <person name="Bunk B."/>
            <person name="Jeske O."/>
            <person name="Meyerdierks A."/>
            <person name="Storesund J.E."/>
            <person name="Kallscheuer N."/>
            <person name="Luecker S."/>
            <person name="Lage O.M."/>
            <person name="Pohl T."/>
            <person name="Merkel B.J."/>
            <person name="Hornburger P."/>
            <person name="Mueller R.-W."/>
            <person name="Bruemmer F."/>
            <person name="Labrenz M."/>
            <person name="Spormann A.M."/>
            <person name="Op Den Camp H."/>
            <person name="Overmann J."/>
            <person name="Amann R."/>
            <person name="Jetten M.S.M."/>
            <person name="Mascher T."/>
            <person name="Medema M.H."/>
            <person name="Devos D.P."/>
            <person name="Kaster A.-K."/>
            <person name="Ovreas L."/>
            <person name="Rohde M."/>
            <person name="Galperin M.Y."/>
            <person name="Jogler C."/>
        </authorList>
    </citation>
    <scope>NUCLEOTIDE SEQUENCE [LARGE SCALE GENOMIC DNA]</scope>
    <source>
        <strain evidence="4 5">Pla100</strain>
    </source>
</reference>
<keyword evidence="2" id="KW-0812">Transmembrane</keyword>
<sequence>MNPFRRETADDESGTPGLVTVMTWSLGWCFIARAHPWGGPTISADPLAVSADPFAVWLTAVQCVSLQCVALAVWLGWRRMRPGTSAWFGRAILAAWPAIFCVDLWIYSLTGVHVASARFVELLRDVPISIITFASSGVAVSLIGLATAWSVVFVLVGGAETFVRRSVPILHSRSRRWERVVAITGMIACLVFGLSQRWVLSRFPDRAELIREHSTRHPMAMLGWLNEPPAQILVKRSGEIERIAAELPGIADRRIRQLRMNVVVEQGTRQADILIVVGESLRPELLTPDVMPNTFALTRRGLWLRQHYAGGNASSLGVFSIVSGLEAVWFYKSGVRFAPTMNRLFRQVGYELGFFASANDWSTFQMDAFLSDEHYDAFQCERFSGLESDRRAIAATEAYLDSDPTRPPRLAMLYLYGTHAPFWCEEAESLDAPAADDSYPIPFPQSWRRRVWNRYRNAARTLDASIGDLIRQPERTEDADRPRIVIVTGDHGESFGDDGTIGHGTKLSVDQTRTLAVIAGSGLPQRQVDQTTAHFDLLPTMLSAAGITTSLPDQLDGRDLTQTTPWAPRTFSIAGYVGKEIAIVDDRKPAGIAEPWAMRCRFSLMDGSVELIEPIGPGGRRWKPHEVIGDGSLADWLGRLPR</sequence>
<dbReference type="Gene3D" id="3.40.720.10">
    <property type="entry name" value="Alkaline Phosphatase, subunit A"/>
    <property type="match status" value="1"/>
</dbReference>
<dbReference type="PANTHER" id="PTHR42693">
    <property type="entry name" value="ARYLSULFATASE FAMILY MEMBER"/>
    <property type="match status" value="1"/>
</dbReference>
<name>A0A5C6AV74_9BACT</name>
<dbReference type="InterPro" id="IPR012159">
    <property type="entry name" value="YejM-like"/>
</dbReference>
<dbReference type="Proteomes" id="UP000316213">
    <property type="component" value="Unassembled WGS sequence"/>
</dbReference>
<dbReference type="AlphaFoldDB" id="A0A5C6AV74"/>
<dbReference type="PANTHER" id="PTHR42693:SF33">
    <property type="entry name" value="ARYLSULFATASE"/>
    <property type="match status" value="1"/>
</dbReference>
<feature type="transmembrane region" description="Helical" evidence="2">
    <location>
        <begin position="54"/>
        <end position="75"/>
    </location>
</feature>
<comment type="caution">
    <text evidence="4">The sequence shown here is derived from an EMBL/GenBank/DDBJ whole genome shotgun (WGS) entry which is preliminary data.</text>
</comment>
<keyword evidence="2" id="KW-1133">Transmembrane helix</keyword>
<dbReference type="OrthoDB" id="9766107at2"/>
<evidence type="ECO:0000313" key="5">
    <source>
        <dbReference type="Proteomes" id="UP000316213"/>
    </source>
</evidence>
<feature type="transmembrane region" description="Helical" evidence="2">
    <location>
        <begin position="128"/>
        <end position="159"/>
    </location>
</feature>
<dbReference type="InterPro" id="IPR000917">
    <property type="entry name" value="Sulfatase_N"/>
</dbReference>
<dbReference type="PIRSF" id="PIRSF004950">
    <property type="entry name" value="Mmb_sulf_HI0842"/>
    <property type="match status" value="1"/>
</dbReference>
<feature type="transmembrane region" description="Helical" evidence="2">
    <location>
        <begin position="87"/>
        <end position="108"/>
    </location>
</feature>
<proteinExistence type="inferred from homology"/>
<feature type="transmembrane region" description="Helical" evidence="2">
    <location>
        <begin position="180"/>
        <end position="200"/>
    </location>
</feature>
<dbReference type="InterPro" id="IPR050738">
    <property type="entry name" value="Sulfatase"/>
</dbReference>
<keyword evidence="2" id="KW-0472">Membrane</keyword>
<dbReference type="GO" id="GO:0004065">
    <property type="term" value="F:arylsulfatase activity"/>
    <property type="evidence" value="ECO:0007669"/>
    <property type="project" value="TreeGrafter"/>
</dbReference>
<evidence type="ECO:0000256" key="1">
    <source>
        <dbReference type="ARBA" id="ARBA00008779"/>
    </source>
</evidence>
<evidence type="ECO:0000256" key="2">
    <source>
        <dbReference type="SAM" id="Phobius"/>
    </source>
</evidence>
<protein>
    <submittedName>
        <fullName evidence="4">Sulfatase</fullName>
    </submittedName>
</protein>
<accession>A0A5C6AV74</accession>
<dbReference type="Pfam" id="PF00884">
    <property type="entry name" value="Sulfatase"/>
    <property type="match status" value="1"/>
</dbReference>
<evidence type="ECO:0000259" key="3">
    <source>
        <dbReference type="Pfam" id="PF00884"/>
    </source>
</evidence>